<protein>
    <submittedName>
        <fullName evidence="2">Uncharacterized protein</fullName>
    </submittedName>
</protein>
<evidence type="ECO:0000313" key="2">
    <source>
        <dbReference type="EMBL" id="KEO93311.1"/>
    </source>
</evidence>
<sequence length="274" mass="28187">MALAAAPAFAAPAGEELPHEGPDAQDPVIPIKARSGIGEGREANNTASAISGQGFTITANATLASEYRFRGVDLSGGDPTVQGGIDLFHDTGFYAGTFASTLDDETTGYGGLELDFYAGWSGDVAEGLSANLGVIAYTFPDAPEGDFDYLELYGSVGFTLGPAQATVGAAWDVGEDGLRFGGLRRDNLYVYTDLSAGVPGTPVTVNAHLGYTDGAIDFAGESVSFDWSLGADWAIRDTPLVLGVAYVDAADDVAPPGAFNPTSGTILGTLTAYF</sequence>
<organism evidence="2 3">
    <name type="scientific">Erythrobacter litoralis</name>
    <dbReference type="NCBI Taxonomy" id="39960"/>
    <lineage>
        <taxon>Bacteria</taxon>
        <taxon>Pseudomonadati</taxon>
        <taxon>Pseudomonadota</taxon>
        <taxon>Alphaproteobacteria</taxon>
        <taxon>Sphingomonadales</taxon>
        <taxon>Erythrobacteraceae</taxon>
        <taxon>Erythrobacter/Porphyrobacter group</taxon>
        <taxon>Erythrobacter</taxon>
    </lineage>
</organism>
<dbReference type="RefSeq" id="WP_051697904.1">
    <property type="nucleotide sequence ID" value="NZ_CP017057.1"/>
</dbReference>
<dbReference type="Proteomes" id="UP000027866">
    <property type="component" value="Unassembled WGS sequence"/>
</dbReference>
<dbReference type="NCBIfam" id="TIGR02001">
    <property type="entry name" value="gcw_chp"/>
    <property type="match status" value="1"/>
</dbReference>
<accession>A0A074MEM2</accession>
<evidence type="ECO:0000256" key="1">
    <source>
        <dbReference type="SAM" id="MobiDB-lite"/>
    </source>
</evidence>
<gene>
    <name evidence="2" type="ORF">EH32_11360</name>
</gene>
<feature type="region of interest" description="Disordered" evidence="1">
    <location>
        <begin position="1"/>
        <end position="29"/>
    </location>
</feature>
<comment type="caution">
    <text evidence="2">The sequence shown here is derived from an EMBL/GenBank/DDBJ whole genome shotgun (WGS) entry which is preliminary data.</text>
</comment>
<feature type="compositionally biased region" description="Low complexity" evidence="1">
    <location>
        <begin position="1"/>
        <end position="13"/>
    </location>
</feature>
<dbReference type="AlphaFoldDB" id="A0A074MEM2"/>
<proteinExistence type="predicted"/>
<name>A0A074MEM2_9SPHN</name>
<dbReference type="InterPro" id="IPR010239">
    <property type="entry name" value="CHP02001"/>
</dbReference>
<reference evidence="2 3" key="1">
    <citation type="submission" date="2014-04" db="EMBL/GenBank/DDBJ databases">
        <title>A comprehensive comparison of genomes of Erythrobacter spp. Strains.</title>
        <authorList>
            <person name="Zheng Q."/>
        </authorList>
    </citation>
    <scope>NUCLEOTIDE SEQUENCE [LARGE SCALE GENOMIC DNA]</scope>
    <source>
        <strain evidence="2 3">DSM 8509</strain>
    </source>
</reference>
<dbReference type="Pfam" id="PF09694">
    <property type="entry name" value="Gcw_chp"/>
    <property type="match status" value="1"/>
</dbReference>
<evidence type="ECO:0000313" key="3">
    <source>
        <dbReference type="Proteomes" id="UP000027866"/>
    </source>
</evidence>
<dbReference type="EMBL" id="JMIX01000006">
    <property type="protein sequence ID" value="KEO93311.1"/>
    <property type="molecule type" value="Genomic_DNA"/>
</dbReference>
<keyword evidence="3" id="KW-1185">Reference proteome</keyword>